<feature type="region of interest" description="Disordered" evidence="1">
    <location>
        <begin position="212"/>
        <end position="231"/>
    </location>
</feature>
<dbReference type="OrthoDB" id="2383980at2759"/>
<reference evidence="2 3" key="1">
    <citation type="submission" date="2016-05" db="EMBL/GenBank/DDBJ databases">
        <title>Genome sequencing reveals origins of a unique bacterial endosymbiosis in the earliest lineages of terrestrial Fungi.</title>
        <authorList>
            <consortium name="DOE Joint Genome Institute"/>
            <person name="Uehling J."/>
            <person name="Gryganskyi A."/>
            <person name="Hameed K."/>
            <person name="Tschaplinski T."/>
            <person name="Misztal P."/>
            <person name="Wu S."/>
            <person name="Desiro A."/>
            <person name="Vande Pol N."/>
            <person name="Du Z.-Y."/>
            <person name="Zienkiewicz A."/>
            <person name="Zienkiewicz K."/>
            <person name="Morin E."/>
            <person name="Tisserant E."/>
            <person name="Splivallo R."/>
            <person name="Hainaut M."/>
            <person name="Henrissat B."/>
            <person name="Ohm R."/>
            <person name="Kuo A."/>
            <person name="Yan J."/>
            <person name="Lipzen A."/>
            <person name="Nolan M."/>
            <person name="Labutti K."/>
            <person name="Barry K."/>
            <person name="Goldstein A."/>
            <person name="Labbe J."/>
            <person name="Schadt C."/>
            <person name="Tuskan G."/>
            <person name="Grigoriev I."/>
            <person name="Martin F."/>
            <person name="Vilgalys R."/>
            <person name="Bonito G."/>
        </authorList>
    </citation>
    <scope>NUCLEOTIDE SEQUENCE [LARGE SCALE GENOMIC DNA]</scope>
    <source>
        <strain evidence="2 3">AG-77</strain>
    </source>
</reference>
<accession>A0A197JKP9</accession>
<protein>
    <submittedName>
        <fullName evidence="2">Uncharacterized protein</fullName>
    </submittedName>
</protein>
<evidence type="ECO:0000256" key="1">
    <source>
        <dbReference type="SAM" id="MobiDB-lite"/>
    </source>
</evidence>
<feature type="compositionally biased region" description="Acidic residues" evidence="1">
    <location>
        <begin position="171"/>
        <end position="182"/>
    </location>
</feature>
<organism evidence="2 3">
    <name type="scientific">Linnemannia elongata AG-77</name>
    <dbReference type="NCBI Taxonomy" id="1314771"/>
    <lineage>
        <taxon>Eukaryota</taxon>
        <taxon>Fungi</taxon>
        <taxon>Fungi incertae sedis</taxon>
        <taxon>Mucoromycota</taxon>
        <taxon>Mortierellomycotina</taxon>
        <taxon>Mortierellomycetes</taxon>
        <taxon>Mortierellales</taxon>
        <taxon>Mortierellaceae</taxon>
        <taxon>Linnemannia</taxon>
    </lineage>
</organism>
<dbReference type="AlphaFoldDB" id="A0A197JKP9"/>
<dbReference type="EMBL" id="KV442074">
    <property type="protein sequence ID" value="OAQ25802.1"/>
    <property type="molecule type" value="Genomic_DNA"/>
</dbReference>
<sequence>MTTTDSLLLEATPTTHFQAFRDPYNNDNTNNGDPQQGHILIPVVRHPITNDLYVIWGDITDCFPGVLRVQFRNVFIPMLRGDNLYRMKPFGIRYHPGIVLDVVYRKKSSPSSVSRRSRTRVGQIGDAKLAAAECHATVTVKDTPNRDTDATIAVEEEPNQDVDACINDPDGNGDDRDESDGDNEYEFVEGERAPVAEDQNAYAVGLDTMLHESPKQPTEQSTGQQKKEPTQQVVLPSMPELLPIAEKGVVVVEEKAKEELQEHEKTQQQNRGRDQEKEQNYVSEQVETPRSIQGVRKGLVRRETPFTIEELIKHRAKHFFTARYSWADCSGHSRLFFFLPVLEDVPTQTGAASTPEIHNNTKFQLYYLCDCSGIPGAKEHTKPHWIDNSNNKHNNITHSKPSAMDVSQSQLRELIPLVGDYIMAVLEMFKYGVYVDKVPDEAAQRVSLAIKYLASKGVWSCEGFITEMSSDFTDAVAVAEPKTIRLSPVSLLDVSALDELRSKLVRDPKGQYADLYPFRTSEGDLRWTCGRHWMSLWSDMAVYARALTFHQEPGSPEGWYSPLHGILCSRITSVERALQFFELAAEIPRNPVFTVWLDWDMALDEEGELARAIGRLSAAAVHILLRGKGGPQDKINAGTAFGRLKLTTAALQNPDIEMFTLTEADLGLKYNYKELPTATTYHQSYGPKAGERITAVERGEKGGPMAVTVKGVDVDLAIATMRRIAGGLHRFSELRFEHAHSHLVVKLVDLGGGDNPGYNGEEDTDVASGDMHSFLDKRGWRDQVLCSTQFESGEKFFHLSYLTEAHMWYFSERQRTEVRDLIVLNKHLKYLYLESKMPDFDPSQAYETCKQSLSDHRTIELFQITSSKGSEPKCSSFAWRSPNDPDKMRVDITCNRSDHVEAMLQRYAPLIDQLEVGGLSLTDATAMGKLARRKKRPFSPTSIYLWNVHLIEPAVREILQEVIVNGAMEEVVMRGSVISQVAQLQTSGKVEGTLQLVKLKANVKIWAEFLVAIRSKVTGLFVGDDPQKHFLRAMESQPAMSLEMPKLRLLQLTCSMESHLFDRPWLDMLLEFKGPAVKDVVFTDDASPRAYALGILARRNEMVAMLPISNLCLLSVMMTPEDWSRLLRYLDMSQMVQFAVSQSNAMSRATLLQIADAVPLGSAVLQRFCLRLKHSNDTDTNAALEAKFGPKSSKRAGMLVDLNGFNI</sequence>
<feature type="compositionally biased region" description="Polar residues" evidence="1">
    <location>
        <begin position="215"/>
        <end position="231"/>
    </location>
</feature>
<evidence type="ECO:0000313" key="3">
    <source>
        <dbReference type="Proteomes" id="UP000078512"/>
    </source>
</evidence>
<name>A0A197JKP9_9FUNG</name>
<dbReference type="Proteomes" id="UP000078512">
    <property type="component" value="Unassembled WGS sequence"/>
</dbReference>
<gene>
    <name evidence="2" type="ORF">K457DRAFT_158054</name>
</gene>
<feature type="compositionally biased region" description="Basic and acidic residues" evidence="1">
    <location>
        <begin position="256"/>
        <end position="279"/>
    </location>
</feature>
<feature type="region of interest" description="Disordered" evidence="1">
    <location>
        <begin position="141"/>
        <end position="182"/>
    </location>
</feature>
<feature type="region of interest" description="Disordered" evidence="1">
    <location>
        <begin position="256"/>
        <end position="288"/>
    </location>
</feature>
<keyword evidence="3" id="KW-1185">Reference proteome</keyword>
<proteinExistence type="predicted"/>
<evidence type="ECO:0000313" key="2">
    <source>
        <dbReference type="EMBL" id="OAQ25802.1"/>
    </source>
</evidence>